<evidence type="ECO:0000313" key="2">
    <source>
        <dbReference type="Proteomes" id="UP001181313"/>
    </source>
</evidence>
<name>A0ABU3I3W7_9ACTN</name>
<dbReference type="EMBL" id="JAVSGH010000033">
    <property type="protein sequence ID" value="MDT3727638.1"/>
    <property type="molecule type" value="Genomic_DNA"/>
</dbReference>
<gene>
    <name evidence="1" type="ORF">ROS62_23250</name>
</gene>
<organism evidence="1 2">
    <name type="scientific">Streptomyces althioticus subsp. attaecolombicae</name>
    <dbReference type="NCBI Taxonomy" id="3075534"/>
    <lineage>
        <taxon>Bacteria</taxon>
        <taxon>Bacillati</taxon>
        <taxon>Actinomycetota</taxon>
        <taxon>Actinomycetes</taxon>
        <taxon>Kitasatosporales</taxon>
        <taxon>Streptomycetaceae</taxon>
        <taxon>Streptomyces</taxon>
        <taxon>Streptomyces althioticus group</taxon>
    </lineage>
</organism>
<comment type="caution">
    <text evidence="1">The sequence shown here is derived from an EMBL/GenBank/DDBJ whole genome shotgun (WGS) entry which is preliminary data.</text>
</comment>
<protein>
    <submittedName>
        <fullName evidence="1">Uncharacterized protein</fullName>
    </submittedName>
</protein>
<accession>A0ABU3I3W7</accession>
<dbReference type="RefSeq" id="WP_337675042.1">
    <property type="nucleotide sequence ID" value="NZ_JAVSGH010000033.1"/>
</dbReference>
<keyword evidence="2" id="KW-1185">Reference proteome</keyword>
<evidence type="ECO:0000313" key="1">
    <source>
        <dbReference type="EMBL" id="MDT3727638.1"/>
    </source>
</evidence>
<proteinExistence type="predicted"/>
<dbReference type="Proteomes" id="UP001181313">
    <property type="component" value="Unassembled WGS sequence"/>
</dbReference>
<sequence>MDPDSLQLLPAAPGQEAVIETSCLGPTCDFTCLVTCGVTG</sequence>
<reference evidence="1" key="1">
    <citation type="submission" date="2024-05" db="EMBL/GenBank/DDBJ databases">
        <title>30 novel species of actinomycetes from the DSMZ collection.</title>
        <authorList>
            <person name="Nouioui I."/>
        </authorList>
    </citation>
    <scope>NUCLEOTIDE SEQUENCE</scope>
    <source>
        <strain evidence="1">DSM 41972</strain>
    </source>
</reference>